<feature type="compositionally biased region" description="Basic and acidic residues" evidence="1">
    <location>
        <begin position="1"/>
        <end position="34"/>
    </location>
</feature>
<accession>A0A6M3LAE9</accession>
<name>A0A6M3LAE9_9ZZZZ</name>
<protein>
    <recommendedName>
        <fullName evidence="3">Scaffolding protein</fullName>
    </recommendedName>
</protein>
<feature type="region of interest" description="Disordered" evidence="1">
    <location>
        <begin position="53"/>
        <end position="108"/>
    </location>
</feature>
<dbReference type="AlphaFoldDB" id="A0A6M3LAE9"/>
<evidence type="ECO:0000256" key="1">
    <source>
        <dbReference type="SAM" id="MobiDB-lite"/>
    </source>
</evidence>
<gene>
    <name evidence="2" type="ORF">MM415B02408_0003</name>
</gene>
<reference evidence="2" key="1">
    <citation type="submission" date="2020-03" db="EMBL/GenBank/DDBJ databases">
        <title>The deep terrestrial virosphere.</title>
        <authorList>
            <person name="Holmfeldt K."/>
            <person name="Nilsson E."/>
            <person name="Simone D."/>
            <person name="Lopez-Fernandez M."/>
            <person name="Wu X."/>
            <person name="de Brujin I."/>
            <person name="Lundin D."/>
            <person name="Andersson A."/>
            <person name="Bertilsson S."/>
            <person name="Dopson M."/>
        </authorList>
    </citation>
    <scope>NUCLEOTIDE SEQUENCE</scope>
    <source>
        <strain evidence="2">MM415B02408</strain>
    </source>
</reference>
<evidence type="ECO:0000313" key="2">
    <source>
        <dbReference type="EMBL" id="QJA90271.1"/>
    </source>
</evidence>
<feature type="compositionally biased region" description="Basic and acidic residues" evidence="1">
    <location>
        <begin position="62"/>
        <end position="107"/>
    </location>
</feature>
<feature type="region of interest" description="Disordered" evidence="1">
    <location>
        <begin position="1"/>
        <end position="36"/>
    </location>
</feature>
<proteinExistence type="predicted"/>
<dbReference type="EMBL" id="MT142902">
    <property type="protein sequence ID" value="QJA90271.1"/>
    <property type="molecule type" value="Genomic_DNA"/>
</dbReference>
<evidence type="ECO:0008006" key="3">
    <source>
        <dbReference type="Google" id="ProtNLM"/>
    </source>
</evidence>
<sequence>MADSEEEKKDAENQEETKETKTEAEPGDDSKDDLGELSADDFLKAVKDAGLDKSLDKYLQSEADRRVTEAIKTHEKKLRDKEKQRKEKETKEKAEANMSDSDKKVSELEESLTKLTNMMSEFMGKQQAEKLDVLKKAAIKDAGLPEAYVGLLDVDSEKDIAERIKLIQEGFNKLKDREVQAWAEGQKQPFRSTGGSTSDNVAKVQKYIKEKAKLETSGAAAEQLGLTK</sequence>
<organism evidence="2">
    <name type="scientific">viral metagenome</name>
    <dbReference type="NCBI Taxonomy" id="1070528"/>
    <lineage>
        <taxon>unclassified sequences</taxon>
        <taxon>metagenomes</taxon>
        <taxon>organismal metagenomes</taxon>
    </lineage>
</organism>